<dbReference type="CDD" id="cd18186">
    <property type="entry name" value="BTB_POZ_ZBTB_KLHL-like"/>
    <property type="match status" value="1"/>
</dbReference>
<dbReference type="Pfam" id="PF00415">
    <property type="entry name" value="RCC1"/>
    <property type="match status" value="1"/>
</dbReference>
<dbReference type="Gene3D" id="2.130.10.30">
    <property type="entry name" value="Regulator of chromosome condensation 1/beta-lactamase-inhibitor protein II"/>
    <property type="match status" value="1"/>
</dbReference>
<evidence type="ECO:0000313" key="5">
    <source>
        <dbReference type="Proteomes" id="UP001146793"/>
    </source>
</evidence>
<dbReference type="Proteomes" id="UP001146793">
    <property type="component" value="Unassembled WGS sequence"/>
</dbReference>
<evidence type="ECO:0000259" key="3">
    <source>
        <dbReference type="PROSITE" id="PS50097"/>
    </source>
</evidence>
<name>A0AAV7Y2M2_9EUKA</name>
<dbReference type="AlphaFoldDB" id="A0AAV7Y2M2"/>
<dbReference type="PROSITE" id="PS50097">
    <property type="entry name" value="BTB"/>
    <property type="match status" value="1"/>
</dbReference>
<sequence length="638" mass="74577">MSEFYICGKKENFRYFVDSESSNQTNWEQILISGKEKKTKTKKVKQIIVNGPAFFSRPLQVWICESQFLLWTGSNRLELFKNLNERGKLLWNKYQIDNIAIKDFQAGYYTFCILSKSGKVFYLANSKDLKLQLTRFLKVVPITNPEKSNFNTIRPIPFFNNEENDRKVKSIAMSSWANYFLCEDGKLYGNGYGLFGGNLNETWENLPVLIHENVTRIFSGSHSSSFFFITNKNELFGAGKNLYGQLGVGNNTKHGTPQKVLNWKGSDILEIHCSPNASFLISKDYKIFSCGTKDYNGTGEDKSIFTKIPAFQDKKVIEFSHGDPGFVVKTFENELYSSHNYTTSGNDNKSLKLPKKITLPQMYQDENNSIPFNFCCGSKLVLIYPKHINNRLKDFKNFYESKKFCDSKFMIKANNNKNEKNQGIEIPIHKIIVELRTNSKIEEIQKTINTNNFNKDEIELFLKWVYYDEITNYNLLEKVFTPLNLNFPPQNTIKMDLLKLFNDDESKDFHILIQNGNEKTDNKEISENETEENETEENEKYEKVPVHKIILLIKSRLFRDMFNNLNEEEKDINQIKDYTGKSKESLQILIKYLYTKQIEFPQNNNDFDKELIIEELTNSIEYYQLQENETFLPKLFKN</sequence>
<dbReference type="SUPFAM" id="SSF54695">
    <property type="entry name" value="POZ domain"/>
    <property type="match status" value="2"/>
</dbReference>
<evidence type="ECO:0000256" key="1">
    <source>
        <dbReference type="PROSITE-ProRule" id="PRU00235"/>
    </source>
</evidence>
<dbReference type="Pfam" id="PF00651">
    <property type="entry name" value="BTB"/>
    <property type="match status" value="1"/>
</dbReference>
<comment type="caution">
    <text evidence="4">The sequence shown here is derived from an EMBL/GenBank/DDBJ whole genome shotgun (WGS) entry which is preliminary data.</text>
</comment>
<dbReference type="Gene3D" id="3.30.710.10">
    <property type="entry name" value="Potassium Channel Kv1.1, Chain A"/>
    <property type="match status" value="1"/>
</dbReference>
<dbReference type="InterPro" id="IPR011333">
    <property type="entry name" value="SKP1/BTB/POZ_sf"/>
</dbReference>
<dbReference type="InterPro" id="IPR000408">
    <property type="entry name" value="Reg_chr_condens"/>
</dbReference>
<feature type="compositionally biased region" description="Acidic residues" evidence="2">
    <location>
        <begin position="527"/>
        <end position="537"/>
    </location>
</feature>
<dbReference type="EMBL" id="JANTQA010000075">
    <property type="protein sequence ID" value="KAJ3424122.1"/>
    <property type="molecule type" value="Genomic_DNA"/>
</dbReference>
<proteinExistence type="predicted"/>
<feature type="repeat" description="RCC1" evidence="1">
    <location>
        <begin position="233"/>
        <end position="284"/>
    </location>
</feature>
<feature type="region of interest" description="Disordered" evidence="2">
    <location>
        <begin position="518"/>
        <end position="539"/>
    </location>
</feature>
<dbReference type="PANTHER" id="PTHR45982">
    <property type="entry name" value="REGULATOR OF CHROMOSOME CONDENSATION"/>
    <property type="match status" value="1"/>
</dbReference>
<evidence type="ECO:0000256" key="2">
    <source>
        <dbReference type="SAM" id="MobiDB-lite"/>
    </source>
</evidence>
<dbReference type="PROSITE" id="PS50012">
    <property type="entry name" value="RCC1_3"/>
    <property type="match status" value="1"/>
</dbReference>
<dbReference type="InterPro" id="IPR000210">
    <property type="entry name" value="BTB/POZ_dom"/>
</dbReference>
<reference evidence="4" key="1">
    <citation type="submission" date="2022-08" db="EMBL/GenBank/DDBJ databases">
        <title>Novel sulphate-reducing endosymbionts in the free-living metamonad Anaeramoeba.</title>
        <authorList>
            <person name="Jerlstrom-Hultqvist J."/>
            <person name="Cepicka I."/>
            <person name="Gallot-Lavallee L."/>
            <person name="Salas-Leiva D."/>
            <person name="Curtis B.A."/>
            <person name="Zahonova K."/>
            <person name="Pipaliya S."/>
            <person name="Dacks J."/>
            <person name="Roger A.J."/>
        </authorList>
    </citation>
    <scope>NUCLEOTIDE SEQUENCE</scope>
    <source>
        <strain evidence="4">Busselton2</strain>
    </source>
</reference>
<feature type="domain" description="BTB" evidence="3">
    <location>
        <begin position="542"/>
        <end position="602"/>
    </location>
</feature>
<gene>
    <name evidence="4" type="ORF">M0812_29754</name>
</gene>
<accession>A0AAV7Y2M2</accession>
<dbReference type="SUPFAM" id="SSF50985">
    <property type="entry name" value="RCC1/BLIP-II"/>
    <property type="match status" value="1"/>
</dbReference>
<organism evidence="4 5">
    <name type="scientific">Anaeramoeba flamelloides</name>
    <dbReference type="NCBI Taxonomy" id="1746091"/>
    <lineage>
        <taxon>Eukaryota</taxon>
        <taxon>Metamonada</taxon>
        <taxon>Anaeramoebidae</taxon>
        <taxon>Anaeramoeba</taxon>
    </lineage>
</organism>
<dbReference type="InterPro" id="IPR051553">
    <property type="entry name" value="Ran_GTPase-activating"/>
</dbReference>
<protein>
    <submittedName>
        <fullName evidence="4">Btk-binding protein-related</fullName>
    </submittedName>
</protein>
<dbReference type="InterPro" id="IPR009091">
    <property type="entry name" value="RCC1/BLIP-II"/>
</dbReference>
<dbReference type="PANTHER" id="PTHR45982:SF1">
    <property type="entry name" value="REGULATOR OF CHROMOSOME CONDENSATION"/>
    <property type="match status" value="1"/>
</dbReference>
<evidence type="ECO:0000313" key="4">
    <source>
        <dbReference type="EMBL" id="KAJ3424122.1"/>
    </source>
</evidence>